<dbReference type="InterPro" id="IPR021109">
    <property type="entry name" value="Peptidase_aspartic_dom_sf"/>
</dbReference>
<feature type="non-terminal residue" evidence="1">
    <location>
        <position position="1"/>
    </location>
</feature>
<dbReference type="AlphaFoldDB" id="A0A371CIS3"/>
<evidence type="ECO:0000313" key="2">
    <source>
        <dbReference type="Proteomes" id="UP000256964"/>
    </source>
</evidence>
<reference evidence="1 2" key="1">
    <citation type="journal article" date="2018" name="Biotechnol. Biofuels">
        <title>Integrative visual omics of the white-rot fungus Polyporus brumalis exposes the biotechnological potential of its oxidative enzymes for delignifying raw plant biomass.</title>
        <authorList>
            <person name="Miyauchi S."/>
            <person name="Rancon A."/>
            <person name="Drula E."/>
            <person name="Hage H."/>
            <person name="Chaduli D."/>
            <person name="Favel A."/>
            <person name="Grisel S."/>
            <person name="Henrissat B."/>
            <person name="Herpoel-Gimbert I."/>
            <person name="Ruiz-Duenas F.J."/>
            <person name="Chevret D."/>
            <person name="Hainaut M."/>
            <person name="Lin J."/>
            <person name="Wang M."/>
            <person name="Pangilinan J."/>
            <person name="Lipzen A."/>
            <person name="Lesage-Meessen L."/>
            <person name="Navarro D."/>
            <person name="Riley R."/>
            <person name="Grigoriev I.V."/>
            <person name="Zhou S."/>
            <person name="Raouche S."/>
            <person name="Rosso M.N."/>
        </authorList>
    </citation>
    <scope>NUCLEOTIDE SEQUENCE [LARGE SCALE GENOMIC DNA]</scope>
    <source>
        <strain evidence="1 2">BRFM 1820</strain>
    </source>
</reference>
<dbReference type="STRING" id="139420.A0A371CIS3"/>
<gene>
    <name evidence="1" type="ORF">OH76DRAFT_1302345</name>
</gene>
<accession>A0A371CIS3</accession>
<dbReference type="Proteomes" id="UP000256964">
    <property type="component" value="Unassembled WGS sequence"/>
</dbReference>
<sequence length="76" mass="8515">LSGKRREKDVVAMVDSGATTKFLHRRFVEENRVATRKLASPIRLYNIDGTENRDGTIAEVAVLGMTIGDHQEQVVF</sequence>
<dbReference type="Gene3D" id="2.40.70.10">
    <property type="entry name" value="Acid Proteases"/>
    <property type="match status" value="1"/>
</dbReference>
<dbReference type="EMBL" id="KZ857578">
    <property type="protein sequence ID" value="RDX40185.1"/>
    <property type="molecule type" value="Genomic_DNA"/>
</dbReference>
<proteinExistence type="predicted"/>
<keyword evidence="2" id="KW-1185">Reference proteome</keyword>
<dbReference type="OrthoDB" id="2729552at2759"/>
<name>A0A371CIS3_9APHY</name>
<evidence type="ECO:0008006" key="3">
    <source>
        <dbReference type="Google" id="ProtNLM"/>
    </source>
</evidence>
<feature type="non-terminal residue" evidence="1">
    <location>
        <position position="76"/>
    </location>
</feature>
<evidence type="ECO:0000313" key="1">
    <source>
        <dbReference type="EMBL" id="RDX40185.1"/>
    </source>
</evidence>
<protein>
    <recommendedName>
        <fullName evidence="3">Peptidase A2 domain-containing protein</fullName>
    </recommendedName>
</protein>
<organism evidence="1 2">
    <name type="scientific">Lentinus brumalis</name>
    <dbReference type="NCBI Taxonomy" id="2498619"/>
    <lineage>
        <taxon>Eukaryota</taxon>
        <taxon>Fungi</taxon>
        <taxon>Dikarya</taxon>
        <taxon>Basidiomycota</taxon>
        <taxon>Agaricomycotina</taxon>
        <taxon>Agaricomycetes</taxon>
        <taxon>Polyporales</taxon>
        <taxon>Polyporaceae</taxon>
        <taxon>Lentinus</taxon>
    </lineage>
</organism>
<dbReference type="CDD" id="cd00303">
    <property type="entry name" value="retropepsin_like"/>
    <property type="match status" value="1"/>
</dbReference>